<reference evidence="1 2" key="1">
    <citation type="journal article" date="2015" name="MBio">
        <title>Genome sequence of the Drosophila melanogaster male-killing Spiroplasma strain MSRO endosymbiont.</title>
        <authorList>
            <person name="Paredes J.C."/>
            <person name="Herren J.K."/>
            <person name="Schupfer F."/>
            <person name="Marin R."/>
            <person name="Claverol S."/>
            <person name="Kuo C.H."/>
            <person name="Lemaitre B."/>
            <person name="Beven L."/>
        </authorList>
    </citation>
    <scope>NUCLEOTIDE SEQUENCE [LARGE SCALE GENOMIC DNA]</scope>
    <source>
        <strain evidence="1 2">MSRO</strain>
    </source>
</reference>
<name>A0A2P6F878_9MOLU</name>
<gene>
    <name evidence="1" type="ORF">SMSRO_SF030660</name>
</gene>
<evidence type="ECO:0000313" key="1">
    <source>
        <dbReference type="EMBL" id="PQM29665.1"/>
    </source>
</evidence>
<keyword evidence="2" id="KW-1185">Reference proteome</keyword>
<evidence type="ECO:0000313" key="2">
    <source>
        <dbReference type="Proteomes" id="UP000031565"/>
    </source>
</evidence>
<accession>A0A2P6F878</accession>
<dbReference type="InterPro" id="IPR022160">
    <property type="entry name" value="Phage_1-C74_Orf1"/>
</dbReference>
<protein>
    <submittedName>
        <fullName evidence="1">Uncharacterized protein</fullName>
    </submittedName>
</protein>
<comment type="caution">
    <text evidence="1">The sequence shown here is derived from an EMBL/GenBank/DDBJ whole genome shotgun (WGS) entry which is preliminary data.</text>
</comment>
<proteinExistence type="predicted"/>
<dbReference type="EMBL" id="JTLV02000008">
    <property type="protein sequence ID" value="PQM29665.1"/>
    <property type="molecule type" value="Genomic_DNA"/>
</dbReference>
<dbReference type="AlphaFoldDB" id="A0A2P6F878"/>
<organism evidence="1 2">
    <name type="scientific">Spiroplasma poulsonii</name>
    <dbReference type="NCBI Taxonomy" id="2138"/>
    <lineage>
        <taxon>Bacteria</taxon>
        <taxon>Bacillati</taxon>
        <taxon>Mycoplasmatota</taxon>
        <taxon>Mollicutes</taxon>
        <taxon>Entomoplasmatales</taxon>
        <taxon>Spiroplasmataceae</taxon>
        <taxon>Spiroplasma</taxon>
    </lineage>
</organism>
<dbReference type="Pfam" id="PF12461">
    <property type="entry name" value="DUF3688"/>
    <property type="match status" value="1"/>
</dbReference>
<dbReference type="Proteomes" id="UP000031565">
    <property type="component" value="Unassembled WGS sequence"/>
</dbReference>
<sequence length="81" mass="9974">MNGTQKIIFDFEIIDEVDKDKRKKVVYRMILTINHQQIIRAGNISLLYYLNDEYDSDKLNFNFDFQQSVFRWWKFKSVVRF</sequence>